<protein>
    <submittedName>
        <fullName evidence="1">DUF465 domain-containing protein</fullName>
    </submittedName>
</protein>
<accession>A0A9X3U0D9</accession>
<dbReference type="Gene3D" id="6.10.280.50">
    <property type="match status" value="1"/>
</dbReference>
<dbReference type="Pfam" id="PF04325">
    <property type="entry name" value="DUF465"/>
    <property type="match status" value="1"/>
</dbReference>
<reference evidence="1" key="1">
    <citation type="submission" date="2022-08" db="EMBL/GenBank/DDBJ databases">
        <authorList>
            <person name="Vandamme P."/>
            <person name="Hettiarachchi A."/>
            <person name="Peeters C."/>
            <person name="Cnockaert M."/>
            <person name="Carlier A."/>
        </authorList>
    </citation>
    <scope>NUCLEOTIDE SEQUENCE</scope>
    <source>
        <strain evidence="1">LMG 31809</strain>
    </source>
</reference>
<dbReference type="InterPro" id="IPR007420">
    <property type="entry name" value="DUF465"/>
</dbReference>
<gene>
    <name evidence="1" type="ORF">NYP16_12940</name>
</gene>
<comment type="caution">
    <text evidence="1">The sequence shown here is derived from an EMBL/GenBank/DDBJ whole genome shotgun (WGS) entry which is preliminary data.</text>
</comment>
<dbReference type="EMBL" id="JANWOI010000004">
    <property type="protein sequence ID" value="MDA5194858.1"/>
    <property type="molecule type" value="Genomic_DNA"/>
</dbReference>
<evidence type="ECO:0000313" key="1">
    <source>
        <dbReference type="EMBL" id="MDA5194858.1"/>
    </source>
</evidence>
<dbReference type="InterPro" id="IPR038444">
    <property type="entry name" value="DUF465_sf"/>
</dbReference>
<name>A0A9X3U0D9_9PROT</name>
<proteinExistence type="predicted"/>
<sequence>MNVEAHLTTLQGKKAGIDEAIVIENKRPSPDNVRISQLKREKLRLKEEIERCHLS</sequence>
<organism evidence="1 2">
    <name type="scientific">Govanella unica</name>
    <dbReference type="NCBI Taxonomy" id="2975056"/>
    <lineage>
        <taxon>Bacteria</taxon>
        <taxon>Pseudomonadati</taxon>
        <taxon>Pseudomonadota</taxon>
        <taxon>Alphaproteobacteria</taxon>
        <taxon>Emcibacterales</taxon>
        <taxon>Govanellaceae</taxon>
        <taxon>Govanella</taxon>
    </lineage>
</organism>
<evidence type="ECO:0000313" key="2">
    <source>
        <dbReference type="Proteomes" id="UP001141619"/>
    </source>
</evidence>
<dbReference type="AlphaFoldDB" id="A0A9X3U0D9"/>
<dbReference type="Proteomes" id="UP001141619">
    <property type="component" value="Unassembled WGS sequence"/>
</dbReference>
<dbReference type="RefSeq" id="WP_274944565.1">
    <property type="nucleotide sequence ID" value="NZ_JANWOI010000004.1"/>
</dbReference>
<keyword evidence="2" id="KW-1185">Reference proteome</keyword>
<reference evidence="1" key="2">
    <citation type="journal article" date="2023" name="Syst. Appl. Microbiol.">
        <title>Govania unica gen. nov., sp. nov., a rare biosphere bacterium that represents a novel family in the class Alphaproteobacteria.</title>
        <authorList>
            <person name="Vandamme P."/>
            <person name="Peeters C."/>
            <person name="Hettiarachchi A."/>
            <person name="Cnockaert M."/>
            <person name="Carlier A."/>
        </authorList>
    </citation>
    <scope>NUCLEOTIDE SEQUENCE</scope>
    <source>
        <strain evidence="1">LMG 31809</strain>
    </source>
</reference>